<comment type="subcellular location">
    <subcellularLocation>
        <location evidence="1">Membrane</location>
    </subcellularLocation>
</comment>
<name>A0A1Z5JGN5_FISSO</name>
<dbReference type="Pfam" id="PF04930">
    <property type="entry name" value="FUN14"/>
    <property type="match status" value="1"/>
</dbReference>
<dbReference type="PANTHER" id="PTHR21346:SF0">
    <property type="entry name" value="RE45833P"/>
    <property type="match status" value="1"/>
</dbReference>
<dbReference type="InterPro" id="IPR018247">
    <property type="entry name" value="EF_Hand_1_Ca_BS"/>
</dbReference>
<dbReference type="EMBL" id="BDSP01000058">
    <property type="protein sequence ID" value="GAX12921.1"/>
    <property type="molecule type" value="Genomic_DNA"/>
</dbReference>
<evidence type="ECO:0000256" key="3">
    <source>
        <dbReference type="ARBA" id="ARBA00022692"/>
    </source>
</evidence>
<dbReference type="Proteomes" id="UP000198406">
    <property type="component" value="Unassembled WGS sequence"/>
</dbReference>
<gene>
    <name evidence="8" type="ORF">FisN_32Lh057</name>
</gene>
<sequence length="123" mass="13298">MTNEKKDAVETAIDKLKPVLSNISFGAVMGYCSGTAMKQIGKATAFLVGLGFIGLQGLAHYGYVQIDWMKVKESAQKSIDTNGNGSIDAEDWKAYWKSLKKILTNKVPAAGGFSLGFLYGLRN</sequence>
<dbReference type="InterPro" id="IPR007014">
    <property type="entry name" value="FUN14"/>
</dbReference>
<dbReference type="InterPro" id="IPR002048">
    <property type="entry name" value="EF_hand_dom"/>
</dbReference>
<evidence type="ECO:0000256" key="5">
    <source>
        <dbReference type="ARBA" id="ARBA00023136"/>
    </source>
</evidence>
<proteinExistence type="inferred from homology"/>
<dbReference type="AlphaFoldDB" id="A0A1Z5JGN5"/>
<evidence type="ECO:0000256" key="6">
    <source>
        <dbReference type="SAM" id="Phobius"/>
    </source>
</evidence>
<dbReference type="PANTHER" id="PTHR21346">
    <property type="entry name" value="FUN14 DOMAIN CONTAINING"/>
    <property type="match status" value="1"/>
</dbReference>
<accession>A0A1Z5JGN5</accession>
<organism evidence="8 9">
    <name type="scientific">Fistulifera solaris</name>
    <name type="common">Oleaginous diatom</name>
    <dbReference type="NCBI Taxonomy" id="1519565"/>
    <lineage>
        <taxon>Eukaryota</taxon>
        <taxon>Sar</taxon>
        <taxon>Stramenopiles</taxon>
        <taxon>Ochrophyta</taxon>
        <taxon>Bacillariophyta</taxon>
        <taxon>Bacillariophyceae</taxon>
        <taxon>Bacillariophycidae</taxon>
        <taxon>Naviculales</taxon>
        <taxon>Naviculaceae</taxon>
        <taxon>Fistulifera</taxon>
    </lineage>
</organism>
<dbReference type="PROSITE" id="PS50222">
    <property type="entry name" value="EF_HAND_2"/>
    <property type="match status" value="1"/>
</dbReference>
<evidence type="ECO:0000313" key="8">
    <source>
        <dbReference type="EMBL" id="GAX12921.1"/>
    </source>
</evidence>
<keyword evidence="5 6" id="KW-0472">Membrane</keyword>
<evidence type="ECO:0000256" key="4">
    <source>
        <dbReference type="ARBA" id="ARBA00022989"/>
    </source>
</evidence>
<protein>
    <recommendedName>
        <fullName evidence="7">EF-hand domain-containing protein</fullName>
    </recommendedName>
</protein>
<dbReference type="PROSITE" id="PS00018">
    <property type="entry name" value="EF_HAND_1"/>
    <property type="match status" value="1"/>
</dbReference>
<comment type="similarity">
    <text evidence="2">Belongs to the FUN14 family.</text>
</comment>
<comment type="caution">
    <text evidence="8">The sequence shown here is derived from an EMBL/GenBank/DDBJ whole genome shotgun (WGS) entry which is preliminary data.</text>
</comment>
<keyword evidence="3 6" id="KW-0812">Transmembrane</keyword>
<dbReference type="InParanoid" id="A0A1Z5JGN5"/>
<dbReference type="GO" id="GO:0000422">
    <property type="term" value="P:autophagy of mitochondrion"/>
    <property type="evidence" value="ECO:0007669"/>
    <property type="project" value="TreeGrafter"/>
</dbReference>
<evidence type="ECO:0000313" key="9">
    <source>
        <dbReference type="Proteomes" id="UP000198406"/>
    </source>
</evidence>
<evidence type="ECO:0000256" key="2">
    <source>
        <dbReference type="ARBA" id="ARBA00009160"/>
    </source>
</evidence>
<feature type="transmembrane region" description="Helical" evidence="6">
    <location>
        <begin position="43"/>
        <end position="64"/>
    </location>
</feature>
<keyword evidence="4 6" id="KW-1133">Transmembrane helix</keyword>
<reference evidence="8 9" key="1">
    <citation type="journal article" date="2015" name="Plant Cell">
        <title>Oil accumulation by the oleaginous diatom Fistulifera solaris as revealed by the genome and transcriptome.</title>
        <authorList>
            <person name="Tanaka T."/>
            <person name="Maeda Y."/>
            <person name="Veluchamy A."/>
            <person name="Tanaka M."/>
            <person name="Abida H."/>
            <person name="Marechal E."/>
            <person name="Bowler C."/>
            <person name="Muto M."/>
            <person name="Sunaga Y."/>
            <person name="Tanaka M."/>
            <person name="Yoshino T."/>
            <person name="Taniguchi T."/>
            <person name="Fukuda Y."/>
            <person name="Nemoto M."/>
            <person name="Matsumoto M."/>
            <person name="Wong P.S."/>
            <person name="Aburatani S."/>
            <person name="Fujibuchi W."/>
        </authorList>
    </citation>
    <scope>NUCLEOTIDE SEQUENCE [LARGE SCALE GENOMIC DNA]</scope>
    <source>
        <strain evidence="8 9">JPCC DA0580</strain>
    </source>
</reference>
<dbReference type="GO" id="GO:0005509">
    <property type="term" value="F:calcium ion binding"/>
    <property type="evidence" value="ECO:0007669"/>
    <property type="project" value="InterPro"/>
</dbReference>
<dbReference type="GO" id="GO:0005741">
    <property type="term" value="C:mitochondrial outer membrane"/>
    <property type="evidence" value="ECO:0007669"/>
    <property type="project" value="TreeGrafter"/>
</dbReference>
<evidence type="ECO:0000256" key="1">
    <source>
        <dbReference type="ARBA" id="ARBA00004370"/>
    </source>
</evidence>
<keyword evidence="9" id="KW-1185">Reference proteome</keyword>
<dbReference type="OrthoDB" id="163794at2759"/>
<evidence type="ECO:0000259" key="7">
    <source>
        <dbReference type="PROSITE" id="PS50222"/>
    </source>
</evidence>
<feature type="domain" description="EF-hand" evidence="7">
    <location>
        <begin position="77"/>
        <end position="102"/>
    </location>
</feature>